<dbReference type="InterPro" id="IPR055365">
    <property type="entry name" value="PH_SunI-like"/>
</dbReference>
<feature type="domain" description="Sublancin immunity protein SunI-like PH" evidence="1">
    <location>
        <begin position="2"/>
        <end position="82"/>
    </location>
</feature>
<comment type="caution">
    <text evidence="2">The sequence shown here is derived from an EMBL/GenBank/DDBJ whole genome shotgun (WGS) entry which is preliminary data.</text>
</comment>
<name>A0A2P8GG79_9BACL</name>
<evidence type="ECO:0000313" key="2">
    <source>
        <dbReference type="EMBL" id="PSL32968.1"/>
    </source>
</evidence>
<evidence type="ECO:0000259" key="1">
    <source>
        <dbReference type="Pfam" id="PF23491"/>
    </source>
</evidence>
<sequence length="83" mass="9299">MFGINVKKSNDIVTIKWQLSKVEIPASDIIDVSLDDTYGGEDKKAFRIGTPYGTTDRVVIKTKTQTYILYTTNPTSIKNKILS</sequence>
<accession>A0A2P8GG79</accession>
<dbReference type="OrthoDB" id="2623008at2"/>
<dbReference type="AlphaFoldDB" id="A0A2P8GG79"/>
<keyword evidence="3" id="KW-1185">Reference proteome</keyword>
<dbReference type="Pfam" id="PF23491">
    <property type="entry name" value="bPH_8"/>
    <property type="match status" value="1"/>
</dbReference>
<protein>
    <recommendedName>
        <fullName evidence="1">Sublancin immunity protein SunI-like PH domain-containing protein</fullName>
    </recommendedName>
</protein>
<dbReference type="Proteomes" id="UP000242682">
    <property type="component" value="Unassembled WGS sequence"/>
</dbReference>
<organism evidence="2 3">
    <name type="scientific">Planomicrobium soli</name>
    <dbReference type="NCBI Taxonomy" id="1176648"/>
    <lineage>
        <taxon>Bacteria</taxon>
        <taxon>Bacillati</taxon>
        <taxon>Bacillota</taxon>
        <taxon>Bacilli</taxon>
        <taxon>Bacillales</taxon>
        <taxon>Caryophanaceae</taxon>
        <taxon>Planomicrobium</taxon>
    </lineage>
</organism>
<dbReference type="RefSeq" id="WP_106534152.1">
    <property type="nucleotide sequence ID" value="NZ_PYAT01000010.1"/>
</dbReference>
<dbReference type="EMBL" id="PYAT01000010">
    <property type="protein sequence ID" value="PSL32968.1"/>
    <property type="molecule type" value="Genomic_DNA"/>
</dbReference>
<reference evidence="2 3" key="1">
    <citation type="submission" date="2018-03" db="EMBL/GenBank/DDBJ databases">
        <title>Genomic Encyclopedia of Type Strains, Phase III (KMG-III): the genomes of soil and plant-associated and newly described type strains.</title>
        <authorList>
            <person name="Whitman W."/>
        </authorList>
    </citation>
    <scope>NUCLEOTIDE SEQUENCE [LARGE SCALE GENOMIC DNA]</scope>
    <source>
        <strain evidence="2 3">CGMCC 1.12259</strain>
    </source>
</reference>
<proteinExistence type="predicted"/>
<evidence type="ECO:0000313" key="3">
    <source>
        <dbReference type="Proteomes" id="UP000242682"/>
    </source>
</evidence>
<gene>
    <name evidence="2" type="ORF">B0H99_11078</name>
</gene>